<sequence>MKIFKYIIYFTLVSTVWGCFDSRKNIEGKASSDTIVILKSDYKEKLHGFWLGQNIANWTGLITEMDKVGTPETMPFYTDADWGTRDLPAVWGEGVPHADLIDFYFEQTGQPWGADDDTDIEYMYYYLHEKHQSSMLSAEQIRDGWLTHIYSETEAPLFKKFTDSQPVIENFLWESNQQARILMTKGMLPPDTSEPENNSKYMMIDAQLTTEVFGLLAPARADVALKIAHLPIRTSAKHEAEWAAEFYVVMHSLASSVDDNLSMKQQTQWLAEQARQYLPKSSTVAKMYDFIKVSYENNPDKNNWEKTRDQVYQRYQIEKLDNYSYQDPFEAGINFAASLVSLFYGEGDIKRTIQIGSLVGWDSDNPTATWGGLLGFMLGKQGVEKAFEQYSLSDTYWIHRTRRNFPDRTPDKAGEDTLEFMAERGLDIIDNVVVEQMGGELSADGNSWKIPLTEK</sequence>
<name>A0ABZ0GMW5_9GAMM</name>
<gene>
    <name evidence="1" type="ORF">RI844_18140</name>
</gene>
<evidence type="ECO:0000313" key="1">
    <source>
        <dbReference type="EMBL" id="WOH37259.1"/>
    </source>
</evidence>
<evidence type="ECO:0000313" key="2">
    <source>
        <dbReference type="Proteomes" id="UP001301442"/>
    </source>
</evidence>
<dbReference type="Proteomes" id="UP001301442">
    <property type="component" value="Chromosome"/>
</dbReference>
<dbReference type="GO" id="GO:0016798">
    <property type="term" value="F:hydrolase activity, acting on glycosyl bonds"/>
    <property type="evidence" value="ECO:0007669"/>
    <property type="project" value="UniProtKB-KW"/>
</dbReference>
<dbReference type="EMBL" id="CP136600">
    <property type="protein sequence ID" value="WOH37259.1"/>
    <property type="molecule type" value="Genomic_DNA"/>
</dbReference>
<dbReference type="Gene3D" id="1.10.4080.10">
    <property type="entry name" value="ADP-ribosylation/Crystallin J1"/>
    <property type="match status" value="1"/>
</dbReference>
<keyword evidence="1" id="KW-0378">Hydrolase</keyword>
<dbReference type="Pfam" id="PF03747">
    <property type="entry name" value="ADP_ribosyl_GH"/>
    <property type="match status" value="1"/>
</dbReference>
<organism evidence="1 2">
    <name type="scientific">Thalassotalea fonticola</name>
    <dbReference type="NCBI Taxonomy" id="3065649"/>
    <lineage>
        <taxon>Bacteria</taxon>
        <taxon>Pseudomonadati</taxon>
        <taxon>Pseudomonadota</taxon>
        <taxon>Gammaproteobacteria</taxon>
        <taxon>Alteromonadales</taxon>
        <taxon>Colwelliaceae</taxon>
        <taxon>Thalassotalea</taxon>
    </lineage>
</organism>
<dbReference type="InterPro" id="IPR005502">
    <property type="entry name" value="Ribosyl_crysJ1"/>
</dbReference>
<dbReference type="RefSeq" id="WP_348396050.1">
    <property type="nucleotide sequence ID" value="NZ_CP136600.1"/>
</dbReference>
<keyword evidence="2" id="KW-1185">Reference proteome</keyword>
<dbReference type="EC" id="3.2.2.-" evidence="1"/>
<accession>A0ABZ0GMW5</accession>
<reference evidence="1 2" key="1">
    <citation type="submission" date="2023-09" db="EMBL/GenBank/DDBJ databases">
        <authorList>
            <person name="Qi X."/>
        </authorList>
    </citation>
    <scope>NUCLEOTIDE SEQUENCE [LARGE SCALE GENOMIC DNA]</scope>
    <source>
        <strain evidence="1 2">S1-1</strain>
    </source>
</reference>
<keyword evidence="1" id="KW-0326">Glycosidase</keyword>
<proteinExistence type="predicted"/>
<dbReference type="InterPro" id="IPR036705">
    <property type="entry name" value="Ribosyl_crysJ1_sf"/>
</dbReference>
<protein>
    <submittedName>
        <fullName evidence="1">ADP-ribosylglycohydrolase family protein</fullName>
        <ecNumber evidence="1">3.2.2.-</ecNumber>
    </submittedName>
</protein>